<proteinExistence type="predicted"/>
<dbReference type="InterPro" id="IPR044812">
    <property type="entry name" value="CERK1/LYK3-like"/>
</dbReference>
<evidence type="ECO:0000256" key="1">
    <source>
        <dbReference type="ARBA" id="ARBA00004162"/>
    </source>
</evidence>
<comment type="subcellular location">
    <subcellularLocation>
        <location evidence="1">Cell membrane</location>
        <topology evidence="1">Single-pass membrane protein</topology>
    </subcellularLocation>
</comment>
<gene>
    <name evidence="10" type="ORF">ACJRO7_009409</name>
</gene>
<dbReference type="Gene3D" id="3.30.200.20">
    <property type="entry name" value="Phosphorylase Kinase, domain 1"/>
    <property type="match status" value="2"/>
</dbReference>
<dbReference type="InterPro" id="IPR000719">
    <property type="entry name" value="Prot_kinase_dom"/>
</dbReference>
<evidence type="ECO:0000256" key="8">
    <source>
        <dbReference type="SAM" id="Phobius"/>
    </source>
</evidence>
<evidence type="ECO:0000259" key="9">
    <source>
        <dbReference type="PROSITE" id="PS50011"/>
    </source>
</evidence>
<evidence type="ECO:0000256" key="7">
    <source>
        <dbReference type="ARBA" id="ARBA00023157"/>
    </source>
</evidence>
<dbReference type="EMBL" id="JBJKBG010000002">
    <property type="protein sequence ID" value="KAL3748170.1"/>
    <property type="molecule type" value="Genomic_DNA"/>
</dbReference>
<evidence type="ECO:0000313" key="10">
    <source>
        <dbReference type="EMBL" id="KAL3748170.1"/>
    </source>
</evidence>
<evidence type="ECO:0000256" key="2">
    <source>
        <dbReference type="ARBA" id="ARBA00022475"/>
    </source>
</evidence>
<dbReference type="Pfam" id="PF07714">
    <property type="entry name" value="PK_Tyr_Ser-Thr"/>
    <property type="match status" value="1"/>
</dbReference>
<evidence type="ECO:0000256" key="3">
    <source>
        <dbReference type="ARBA" id="ARBA00022692"/>
    </source>
</evidence>
<dbReference type="AlphaFoldDB" id="A0ABD3LIP1"/>
<evidence type="ECO:0000256" key="6">
    <source>
        <dbReference type="ARBA" id="ARBA00023136"/>
    </source>
</evidence>
<name>A0ABD3LIP1_EUCGL</name>
<dbReference type="SUPFAM" id="SSF56112">
    <property type="entry name" value="Protein kinase-like (PK-like)"/>
    <property type="match status" value="1"/>
</dbReference>
<dbReference type="PROSITE" id="PS00108">
    <property type="entry name" value="PROTEIN_KINASE_ST"/>
    <property type="match status" value="1"/>
</dbReference>
<keyword evidence="11" id="KW-1185">Reference proteome</keyword>
<dbReference type="Gene3D" id="1.10.510.10">
    <property type="entry name" value="Transferase(Phosphotransferase) domain 1"/>
    <property type="match status" value="1"/>
</dbReference>
<keyword evidence="5 8" id="KW-1133">Transmembrane helix</keyword>
<dbReference type="PROSITE" id="PS50011">
    <property type="entry name" value="PROTEIN_KINASE_DOM"/>
    <property type="match status" value="1"/>
</dbReference>
<dbReference type="PANTHER" id="PTHR46204:SF11">
    <property type="entry name" value="PROTEIN KINASE DOMAIN-CONTAINING PROTEIN"/>
    <property type="match status" value="1"/>
</dbReference>
<organism evidence="10 11">
    <name type="scientific">Eucalyptus globulus</name>
    <name type="common">Tasmanian blue gum</name>
    <dbReference type="NCBI Taxonomy" id="34317"/>
    <lineage>
        <taxon>Eukaryota</taxon>
        <taxon>Viridiplantae</taxon>
        <taxon>Streptophyta</taxon>
        <taxon>Embryophyta</taxon>
        <taxon>Tracheophyta</taxon>
        <taxon>Spermatophyta</taxon>
        <taxon>Magnoliopsida</taxon>
        <taxon>eudicotyledons</taxon>
        <taxon>Gunneridae</taxon>
        <taxon>Pentapetalae</taxon>
        <taxon>rosids</taxon>
        <taxon>malvids</taxon>
        <taxon>Myrtales</taxon>
        <taxon>Myrtaceae</taxon>
        <taxon>Myrtoideae</taxon>
        <taxon>Eucalypteae</taxon>
        <taxon>Eucalyptus</taxon>
    </lineage>
</organism>
<evidence type="ECO:0000256" key="5">
    <source>
        <dbReference type="ARBA" id="ARBA00022989"/>
    </source>
</evidence>
<dbReference type="PANTHER" id="PTHR46204">
    <property type="entry name" value="CHITIN ELICITOR RECEPTOR KINASE 1-RELATED"/>
    <property type="match status" value="1"/>
</dbReference>
<feature type="domain" description="Protein kinase" evidence="9">
    <location>
        <begin position="183"/>
        <end position="539"/>
    </location>
</feature>
<dbReference type="InterPro" id="IPR001245">
    <property type="entry name" value="Ser-Thr/Tyr_kinase_cat_dom"/>
</dbReference>
<dbReference type="SMART" id="SM00220">
    <property type="entry name" value="S_TKc"/>
    <property type="match status" value="1"/>
</dbReference>
<dbReference type="GO" id="GO:0005886">
    <property type="term" value="C:plasma membrane"/>
    <property type="evidence" value="ECO:0007669"/>
    <property type="project" value="UniProtKB-SubCell"/>
</dbReference>
<dbReference type="InterPro" id="IPR011009">
    <property type="entry name" value="Kinase-like_dom_sf"/>
</dbReference>
<accession>A0ABD3LIP1</accession>
<comment type="caution">
    <text evidence="10">The sequence shown here is derived from an EMBL/GenBank/DDBJ whole genome shotgun (WGS) entry which is preliminary data.</text>
</comment>
<keyword evidence="4" id="KW-0732">Signal</keyword>
<feature type="transmembrane region" description="Helical" evidence="8">
    <location>
        <begin position="166"/>
        <end position="185"/>
    </location>
</feature>
<sequence>MRPFPCSEALQSCNSYLYHISGGRHVEEIASLYSVNLSEIKPIIHGAEQDYLVYVPCTCTYLNGTNIYSYDTSYKVKPDDSFARVYNDFYSGQVYNVTGCVEEGSQEIVTYTVREHDTLSQIVEKLNPKLTQDPSYIDVGWVPYIPMENRATQGHKQQKMKKWTEIAVILSVVTLLSMSVLILLYQRRHGRGNVGQVDPEATTKSSNKQLFHKKDFEDVKFESDKPVMYSLEDMYEATKDFDDARRIGEGGYGSVYCSILGNQLKVLCKIHRLNVVELLEYSTSDKHLYLVYEYVPNGSLNEHLHDPLLKARANIALDAARGIGYIHDHTKARYVHRDIKTSNILLDQGLRAKGMDNWFEHSLLSDVADFGLARLVERSNEQEVFAMRVLGTPGKQRKHAHRWRKLFWTPYISSQTRLCSLLLPRRSFRKLRLTSKGDVYDFGVVLAEIVTGQCALARDDRDPNNFRTLVSTMITIFEGQKPQNALEAIIDCDLRESYPFEEVFKMADLAWRCLNDDAINRPGIKEIWEESLGGNDRVFSGLLNGR</sequence>
<keyword evidence="7" id="KW-1015">Disulfide bond</keyword>
<keyword evidence="6 8" id="KW-0472">Membrane</keyword>
<protein>
    <recommendedName>
        <fullName evidence="9">Protein kinase domain-containing protein</fullName>
    </recommendedName>
</protein>
<evidence type="ECO:0000256" key="4">
    <source>
        <dbReference type="ARBA" id="ARBA00022729"/>
    </source>
</evidence>
<keyword evidence="2" id="KW-1003">Cell membrane</keyword>
<reference evidence="10 11" key="1">
    <citation type="submission" date="2024-11" db="EMBL/GenBank/DDBJ databases">
        <title>Chromosome-level genome assembly of Eucalyptus globulus Labill. provides insights into its genome evolution.</title>
        <authorList>
            <person name="Li X."/>
        </authorList>
    </citation>
    <scope>NUCLEOTIDE SEQUENCE [LARGE SCALE GENOMIC DNA]</scope>
    <source>
        <strain evidence="10">CL2024</strain>
        <tissue evidence="10">Fresh tender leaves</tissue>
    </source>
</reference>
<dbReference type="InterPro" id="IPR008271">
    <property type="entry name" value="Ser/Thr_kinase_AS"/>
</dbReference>
<dbReference type="Proteomes" id="UP001634007">
    <property type="component" value="Unassembled WGS sequence"/>
</dbReference>
<keyword evidence="3 8" id="KW-0812">Transmembrane</keyword>
<evidence type="ECO:0000313" key="11">
    <source>
        <dbReference type="Proteomes" id="UP001634007"/>
    </source>
</evidence>